<evidence type="ECO:0000256" key="1">
    <source>
        <dbReference type="ARBA" id="ARBA00012528"/>
    </source>
</evidence>
<dbReference type="SMART" id="SM00267">
    <property type="entry name" value="GGDEF"/>
    <property type="match status" value="1"/>
</dbReference>
<proteinExistence type="predicted"/>
<name>A0A7W5FSL9_9BURK</name>
<dbReference type="InterPro" id="IPR000160">
    <property type="entry name" value="GGDEF_dom"/>
</dbReference>
<feature type="domain" description="GGDEF" evidence="3">
    <location>
        <begin position="237"/>
        <end position="364"/>
    </location>
</feature>
<accession>A0A7W5FSL9</accession>
<evidence type="ECO:0000313" key="5">
    <source>
        <dbReference type="Proteomes" id="UP000541535"/>
    </source>
</evidence>
<evidence type="ECO:0000256" key="2">
    <source>
        <dbReference type="SAM" id="MobiDB-lite"/>
    </source>
</evidence>
<dbReference type="InterPro" id="IPR043128">
    <property type="entry name" value="Rev_trsase/Diguanyl_cyclase"/>
</dbReference>
<dbReference type="PANTHER" id="PTHR45138:SF24">
    <property type="entry name" value="DIGUANYLATE CYCLASE DGCC-RELATED"/>
    <property type="match status" value="1"/>
</dbReference>
<dbReference type="PROSITE" id="PS50887">
    <property type="entry name" value="GGDEF"/>
    <property type="match status" value="1"/>
</dbReference>
<dbReference type="NCBIfam" id="TIGR00254">
    <property type="entry name" value="GGDEF"/>
    <property type="match status" value="1"/>
</dbReference>
<dbReference type="EMBL" id="JACHXD010000002">
    <property type="protein sequence ID" value="MBB3117919.1"/>
    <property type="molecule type" value="Genomic_DNA"/>
</dbReference>
<dbReference type="Pfam" id="PF00990">
    <property type="entry name" value="GGDEF"/>
    <property type="match status" value="1"/>
</dbReference>
<dbReference type="GO" id="GO:1902201">
    <property type="term" value="P:negative regulation of bacterial-type flagellum-dependent cell motility"/>
    <property type="evidence" value="ECO:0007669"/>
    <property type="project" value="TreeGrafter"/>
</dbReference>
<dbReference type="GO" id="GO:0052621">
    <property type="term" value="F:diguanylate cyclase activity"/>
    <property type="evidence" value="ECO:0007669"/>
    <property type="project" value="UniProtKB-EC"/>
</dbReference>
<dbReference type="GO" id="GO:0005886">
    <property type="term" value="C:plasma membrane"/>
    <property type="evidence" value="ECO:0007669"/>
    <property type="project" value="TreeGrafter"/>
</dbReference>
<comment type="caution">
    <text evidence="4">The sequence shown here is derived from an EMBL/GenBank/DDBJ whole genome shotgun (WGS) entry which is preliminary data.</text>
</comment>
<gene>
    <name evidence="4" type="ORF">FHS03_000945</name>
</gene>
<dbReference type="Gene3D" id="3.30.70.270">
    <property type="match status" value="1"/>
</dbReference>
<feature type="region of interest" description="Disordered" evidence="2">
    <location>
        <begin position="188"/>
        <end position="209"/>
    </location>
</feature>
<dbReference type="GO" id="GO:0043709">
    <property type="term" value="P:cell adhesion involved in single-species biofilm formation"/>
    <property type="evidence" value="ECO:0007669"/>
    <property type="project" value="TreeGrafter"/>
</dbReference>
<dbReference type="PANTHER" id="PTHR45138">
    <property type="entry name" value="REGULATORY COMPONENTS OF SENSORY TRANSDUCTION SYSTEM"/>
    <property type="match status" value="1"/>
</dbReference>
<dbReference type="CDD" id="cd01949">
    <property type="entry name" value="GGDEF"/>
    <property type="match status" value="1"/>
</dbReference>
<reference evidence="4 5" key="1">
    <citation type="submission" date="2020-08" db="EMBL/GenBank/DDBJ databases">
        <title>Genomic Encyclopedia of Type Strains, Phase III (KMG-III): the genomes of soil and plant-associated and newly described type strains.</title>
        <authorList>
            <person name="Whitman W."/>
        </authorList>
    </citation>
    <scope>NUCLEOTIDE SEQUENCE [LARGE SCALE GENOMIC DNA]</scope>
    <source>
        <strain evidence="4 5">CECT 8897</strain>
    </source>
</reference>
<protein>
    <recommendedName>
        <fullName evidence="1">diguanylate cyclase</fullName>
        <ecNumber evidence="1">2.7.7.65</ecNumber>
    </recommendedName>
</protein>
<dbReference type="AlphaFoldDB" id="A0A7W5FSL9"/>
<dbReference type="EC" id="2.7.7.65" evidence="1"/>
<dbReference type="RefSeq" id="WP_183439850.1">
    <property type="nucleotide sequence ID" value="NZ_JACHXD010000002.1"/>
</dbReference>
<evidence type="ECO:0000313" key="4">
    <source>
        <dbReference type="EMBL" id="MBB3117919.1"/>
    </source>
</evidence>
<dbReference type="Proteomes" id="UP000541535">
    <property type="component" value="Unassembled WGS sequence"/>
</dbReference>
<dbReference type="InterPro" id="IPR029787">
    <property type="entry name" value="Nucleotide_cyclase"/>
</dbReference>
<keyword evidence="5" id="KW-1185">Reference proteome</keyword>
<sequence>MDEPDDCAAPTGRPDLLALARHLLMASTVRAALEVTGAALAGLNADEAMIMLRQRGSTQNLRFAGAARAAPAELDSALYQLALHALIHTHGSPSRVGYGDRHPDCHGTVLQRAGGSTLLVTLPSAACEGVLLLNWQSRQPAACLEQTRQLLLQIAQLAGACLAGLNSKQGREDRLSARVATLREAGRHHAAEMRRSVAQTAEARDQASQDSMTGLLNRRGFFAQAEHGFMQARQQALACTVVFADVDGLKVVNDELGHERGDELIRHGAAVFQSAFQDADVVARLGGDEFAAFAFGDAAPEAIRARLHARVTAFNRAGRFPQAVSLSVGVVSCDTFSSASLADYLQMADAEMYRQKHRHVRCAR</sequence>
<dbReference type="InterPro" id="IPR050469">
    <property type="entry name" value="Diguanylate_Cyclase"/>
</dbReference>
<evidence type="ECO:0000259" key="3">
    <source>
        <dbReference type="PROSITE" id="PS50887"/>
    </source>
</evidence>
<dbReference type="SUPFAM" id="SSF55073">
    <property type="entry name" value="Nucleotide cyclase"/>
    <property type="match status" value="1"/>
</dbReference>
<organism evidence="4 5">
    <name type="scientific">Pseudoduganella violacea</name>
    <dbReference type="NCBI Taxonomy" id="1715466"/>
    <lineage>
        <taxon>Bacteria</taxon>
        <taxon>Pseudomonadati</taxon>
        <taxon>Pseudomonadota</taxon>
        <taxon>Betaproteobacteria</taxon>
        <taxon>Burkholderiales</taxon>
        <taxon>Oxalobacteraceae</taxon>
        <taxon>Telluria group</taxon>
        <taxon>Pseudoduganella</taxon>
    </lineage>
</organism>